<keyword evidence="9" id="KW-0238">DNA-binding</keyword>
<dbReference type="InterPro" id="IPR006165">
    <property type="entry name" value="Ku70"/>
</dbReference>
<dbReference type="AlphaFoldDB" id="A0A6A4W648"/>
<dbReference type="GO" id="GO:0016787">
    <property type="term" value="F:hydrolase activity"/>
    <property type="evidence" value="ECO:0007669"/>
    <property type="project" value="UniProtKB-KW"/>
</dbReference>
<gene>
    <name evidence="15" type="primary">XRCC6</name>
    <name evidence="15" type="ORF">FJT64_000096</name>
</gene>
<dbReference type="Pfam" id="PF03731">
    <property type="entry name" value="Ku_N"/>
    <property type="match status" value="1"/>
</dbReference>
<dbReference type="GO" id="GO:0004386">
    <property type="term" value="F:helicase activity"/>
    <property type="evidence" value="ECO:0007669"/>
    <property type="project" value="UniProtKB-KW"/>
</dbReference>
<dbReference type="GO" id="GO:0006303">
    <property type="term" value="P:double-strand break repair via nonhomologous end joining"/>
    <property type="evidence" value="ECO:0007669"/>
    <property type="project" value="InterPro"/>
</dbReference>
<dbReference type="Gene3D" id="3.40.50.410">
    <property type="entry name" value="von Willebrand factor, type A domain"/>
    <property type="match status" value="1"/>
</dbReference>
<dbReference type="GO" id="GO:0003684">
    <property type="term" value="F:damaged DNA binding"/>
    <property type="evidence" value="ECO:0007669"/>
    <property type="project" value="InterPro"/>
</dbReference>
<dbReference type="SMART" id="SM00559">
    <property type="entry name" value="Ku78"/>
    <property type="match status" value="1"/>
</dbReference>
<dbReference type="CDD" id="cd00788">
    <property type="entry name" value="KU70"/>
    <property type="match status" value="1"/>
</dbReference>
<evidence type="ECO:0000256" key="1">
    <source>
        <dbReference type="ARBA" id="ARBA00004123"/>
    </source>
</evidence>
<dbReference type="GO" id="GO:0006310">
    <property type="term" value="P:DNA recombination"/>
    <property type="evidence" value="ECO:0007669"/>
    <property type="project" value="UniProtKB-KW"/>
</dbReference>
<dbReference type="GO" id="GO:0005524">
    <property type="term" value="F:ATP binding"/>
    <property type="evidence" value="ECO:0007669"/>
    <property type="project" value="UniProtKB-KW"/>
</dbReference>
<dbReference type="Gene3D" id="2.40.290.10">
    <property type="match status" value="1"/>
</dbReference>
<proteinExistence type="inferred from homology"/>
<keyword evidence="8" id="KW-0067">ATP-binding</keyword>
<dbReference type="PANTHER" id="PTHR12604:SF2">
    <property type="entry name" value="X-RAY REPAIR CROSS-COMPLEMENTING PROTEIN 6"/>
    <property type="match status" value="1"/>
</dbReference>
<keyword evidence="11" id="KW-0234">DNA repair</keyword>
<reference evidence="15 16" key="1">
    <citation type="submission" date="2019-07" db="EMBL/GenBank/DDBJ databases">
        <title>Draft genome assembly of a fouling barnacle, Amphibalanus amphitrite (Darwin, 1854): The first reference genome for Thecostraca.</title>
        <authorList>
            <person name="Kim W."/>
        </authorList>
    </citation>
    <scope>NUCLEOTIDE SEQUENCE [LARGE SCALE GENOMIC DNA]</scope>
    <source>
        <strain evidence="15">SNU_AA5</strain>
        <tissue evidence="15">Soma without cirri and trophi</tissue>
    </source>
</reference>
<dbReference type="InterPro" id="IPR036465">
    <property type="entry name" value="vWFA_dom_sf"/>
</dbReference>
<evidence type="ECO:0000256" key="11">
    <source>
        <dbReference type="ARBA" id="ARBA00023204"/>
    </source>
</evidence>
<evidence type="ECO:0000259" key="14">
    <source>
        <dbReference type="SMART" id="SM00559"/>
    </source>
</evidence>
<dbReference type="NCBIfam" id="TIGR00578">
    <property type="entry name" value="ku70"/>
    <property type="match status" value="1"/>
</dbReference>
<evidence type="ECO:0000256" key="13">
    <source>
        <dbReference type="ARBA" id="ARBA00065167"/>
    </source>
</evidence>
<keyword evidence="16" id="KW-1185">Reference proteome</keyword>
<dbReference type="InterPro" id="IPR005161">
    <property type="entry name" value="Ku_N"/>
</dbReference>
<dbReference type="InterPro" id="IPR027388">
    <property type="entry name" value="Ku70_bridge/pillars_dom_sf"/>
</dbReference>
<dbReference type="GO" id="GO:0003690">
    <property type="term" value="F:double-stranded DNA binding"/>
    <property type="evidence" value="ECO:0007669"/>
    <property type="project" value="TreeGrafter"/>
</dbReference>
<dbReference type="SUPFAM" id="SSF53300">
    <property type="entry name" value="vWA-like"/>
    <property type="match status" value="1"/>
</dbReference>
<organism evidence="15 16">
    <name type="scientific">Amphibalanus amphitrite</name>
    <name type="common">Striped barnacle</name>
    <name type="synonym">Balanus amphitrite</name>
    <dbReference type="NCBI Taxonomy" id="1232801"/>
    <lineage>
        <taxon>Eukaryota</taxon>
        <taxon>Metazoa</taxon>
        <taxon>Ecdysozoa</taxon>
        <taxon>Arthropoda</taxon>
        <taxon>Crustacea</taxon>
        <taxon>Multicrustacea</taxon>
        <taxon>Cirripedia</taxon>
        <taxon>Thoracica</taxon>
        <taxon>Thoracicalcarea</taxon>
        <taxon>Balanomorpha</taxon>
        <taxon>Balanoidea</taxon>
        <taxon>Balanidae</taxon>
        <taxon>Amphibalaninae</taxon>
        <taxon>Amphibalanus</taxon>
    </lineage>
</organism>
<feature type="domain" description="Ku" evidence="14">
    <location>
        <begin position="187"/>
        <end position="333"/>
    </location>
</feature>
<evidence type="ECO:0000256" key="9">
    <source>
        <dbReference type="ARBA" id="ARBA00023125"/>
    </source>
</evidence>
<dbReference type="GO" id="GO:0043564">
    <property type="term" value="C:Ku70:Ku80 complex"/>
    <property type="evidence" value="ECO:0007669"/>
    <property type="project" value="InterPro"/>
</dbReference>
<evidence type="ECO:0000256" key="10">
    <source>
        <dbReference type="ARBA" id="ARBA00023172"/>
    </source>
</evidence>
<name>A0A6A4W648_AMPAM</name>
<evidence type="ECO:0000313" key="16">
    <source>
        <dbReference type="Proteomes" id="UP000440578"/>
    </source>
</evidence>
<dbReference type="Proteomes" id="UP000440578">
    <property type="component" value="Unassembled WGS sequence"/>
</dbReference>
<evidence type="ECO:0000256" key="8">
    <source>
        <dbReference type="ARBA" id="ARBA00022840"/>
    </source>
</evidence>
<dbReference type="FunFam" id="2.40.290.10:FF:000001">
    <property type="entry name" value="X-ray repair cross complementing 6"/>
    <property type="match status" value="1"/>
</dbReference>
<dbReference type="GO" id="GO:0042162">
    <property type="term" value="F:telomeric DNA binding"/>
    <property type="evidence" value="ECO:0007669"/>
    <property type="project" value="InterPro"/>
</dbReference>
<keyword evidence="10" id="KW-0233">DNA recombination</keyword>
<comment type="caution">
    <text evidence="15">The sequence shown here is derived from an EMBL/GenBank/DDBJ whole genome shotgun (WGS) entry which is preliminary data.</text>
</comment>
<evidence type="ECO:0000256" key="5">
    <source>
        <dbReference type="ARBA" id="ARBA00022763"/>
    </source>
</evidence>
<keyword evidence="4" id="KW-0547">Nucleotide-binding</keyword>
<evidence type="ECO:0000256" key="4">
    <source>
        <dbReference type="ARBA" id="ARBA00022741"/>
    </source>
</evidence>
<keyword evidence="12" id="KW-0539">Nucleus</keyword>
<evidence type="ECO:0000256" key="12">
    <source>
        <dbReference type="ARBA" id="ARBA00023242"/>
    </source>
</evidence>
<keyword evidence="6" id="KW-0378">Hydrolase</keyword>
<sequence length="410" mass="45231">MVTVSWRSCARTVGISTTFSLVNALFQCRAMFAATHKKSKLYSKRILLFTCRDRPPAAGSDALKRHVFQSVQDVRSSGATIDLFPLGEGFSMDAFYSEVLFDENSDEPPPTAVVSSKLDELLTRVRQKSHKKRAIGKIPFILGEGVKLAVGVYNLVRSTPKPSSVRVEQTTNAPLTGCAAEVNESTSKPLLRSEIDYTLTYGGQKIAFNSDEVREMRTICEPGLVLLGFRPATTLDGLQHVQPASFVYPEEARVKGSRQLFTALLRRCEERRLVAICRLVSRRNDTPHLVALQPQMERTEGGVQIAPPGFHVIFLPFAAPDVERIEKKAGSLIANFKELVSLDGDPDPSPAAKRARRDPVDVDMKALAEARKVNTAKVDELKAFLKSVGQSVGTKKKAELVEAVYNHFES</sequence>
<accession>A0A6A4W648</accession>
<evidence type="ECO:0000256" key="7">
    <source>
        <dbReference type="ARBA" id="ARBA00022806"/>
    </source>
</evidence>
<keyword evidence="7" id="KW-0347">Helicase</keyword>
<comment type="subunit">
    <text evidence="13">Heterodimer of a 70 kDa and a 80 kDa subunit.</text>
</comment>
<protein>
    <recommendedName>
        <fullName evidence="3">ATP-dependent DNA helicase 2 subunit 1</fullName>
    </recommendedName>
</protein>
<evidence type="ECO:0000256" key="2">
    <source>
        <dbReference type="ARBA" id="ARBA00005240"/>
    </source>
</evidence>
<evidence type="ECO:0000256" key="6">
    <source>
        <dbReference type="ARBA" id="ARBA00022801"/>
    </source>
</evidence>
<dbReference type="OrthoDB" id="3249161at2759"/>
<evidence type="ECO:0000256" key="3">
    <source>
        <dbReference type="ARBA" id="ARBA00014630"/>
    </source>
</evidence>
<dbReference type="InterPro" id="IPR016194">
    <property type="entry name" value="SPOC-like_C_dom_sf"/>
</dbReference>
<dbReference type="EMBL" id="VIIS01001113">
    <property type="protein sequence ID" value="KAF0301875.1"/>
    <property type="molecule type" value="Genomic_DNA"/>
</dbReference>
<dbReference type="InterPro" id="IPR006164">
    <property type="entry name" value="DNA_bd_Ku70/Ku80"/>
</dbReference>
<dbReference type="Gene3D" id="4.10.970.10">
    <property type="entry name" value="Ku70, bridge and pillars"/>
    <property type="match status" value="1"/>
</dbReference>
<comment type="similarity">
    <text evidence="2">Belongs to the ku70 family.</text>
</comment>
<keyword evidence="5" id="KW-0227">DNA damage</keyword>
<comment type="subcellular location">
    <subcellularLocation>
        <location evidence="1">Nucleus</location>
    </subcellularLocation>
</comment>
<dbReference type="Pfam" id="PF02735">
    <property type="entry name" value="Ku"/>
    <property type="match status" value="1"/>
</dbReference>
<evidence type="ECO:0000313" key="15">
    <source>
        <dbReference type="EMBL" id="KAF0301875.1"/>
    </source>
</evidence>
<dbReference type="PANTHER" id="PTHR12604">
    <property type="entry name" value="KU AUTOANTIGEN DNA HELICASE"/>
    <property type="match status" value="1"/>
</dbReference>
<dbReference type="GO" id="GO:0000723">
    <property type="term" value="P:telomere maintenance"/>
    <property type="evidence" value="ECO:0007669"/>
    <property type="project" value="InterPro"/>
</dbReference>
<dbReference type="SUPFAM" id="SSF100939">
    <property type="entry name" value="SPOC domain-like"/>
    <property type="match status" value="1"/>
</dbReference>
<dbReference type="InterPro" id="IPR047087">
    <property type="entry name" value="KU70_core_dom"/>
</dbReference>